<accession>A0ABY5PHH8</accession>
<sequence>MHRTRILAMLTAAALILAPAVLAACGDDDDGGSAASQKANATDRAFAAEMIGHHEAAVEMAEAAKTNASREQITDLADAIITTQKAEIAQMQAAEQRLADAGVDQRDLDMTDAEMGMDMNMDMLDSAEGFDRMFIDMMIPHHQGAIRMARMELADGQDPELRELAETIIAAQAKEIEQMNTWREAWYGEASPAGGVPDEDMGSHMSDEEQEHGMEHSG</sequence>
<evidence type="ECO:0000313" key="5">
    <source>
        <dbReference type="Proteomes" id="UP001058860"/>
    </source>
</evidence>
<proteinExistence type="predicted"/>
<feature type="domain" description="DUF305" evidence="3">
    <location>
        <begin position="43"/>
        <end position="182"/>
    </location>
</feature>
<dbReference type="InterPro" id="IPR005183">
    <property type="entry name" value="DUF305_CopM-like"/>
</dbReference>
<dbReference type="Proteomes" id="UP001058860">
    <property type="component" value="Chromosome"/>
</dbReference>
<keyword evidence="5" id="KW-1185">Reference proteome</keyword>
<dbReference type="PANTHER" id="PTHR36933:SF1">
    <property type="entry name" value="SLL0788 PROTEIN"/>
    <property type="match status" value="1"/>
</dbReference>
<dbReference type="Pfam" id="PF03713">
    <property type="entry name" value="DUF305"/>
    <property type="match status" value="1"/>
</dbReference>
<dbReference type="PROSITE" id="PS51257">
    <property type="entry name" value="PROKAR_LIPOPROTEIN"/>
    <property type="match status" value="1"/>
</dbReference>
<gene>
    <name evidence="4" type="ORF">LRS13_00030</name>
</gene>
<dbReference type="InterPro" id="IPR012347">
    <property type="entry name" value="Ferritin-like"/>
</dbReference>
<reference evidence="5" key="1">
    <citation type="submission" date="2021-11" db="EMBL/GenBank/DDBJ databases">
        <title>Cultivation dependent microbiological survey of springs from the worlds oldest radium mine currently devoted to the extraction of radon-saturated water.</title>
        <authorList>
            <person name="Kapinusova G."/>
            <person name="Smrhova T."/>
            <person name="Strejcek M."/>
            <person name="Suman J."/>
            <person name="Jani K."/>
            <person name="Pajer P."/>
            <person name="Uhlik O."/>
        </authorList>
    </citation>
    <scope>NUCLEOTIDE SEQUENCE [LARGE SCALE GENOMIC DNA]</scope>
    <source>
        <strain evidence="5">J379</strain>
    </source>
</reference>
<protein>
    <submittedName>
        <fullName evidence="4">DUF305 domain-containing protein</fullName>
    </submittedName>
</protein>
<feature type="chain" id="PRO_5046682743" evidence="2">
    <location>
        <begin position="24"/>
        <end position="218"/>
    </location>
</feature>
<feature type="signal peptide" evidence="2">
    <location>
        <begin position="1"/>
        <end position="23"/>
    </location>
</feature>
<name>A0ABY5PHH8_9ACTN</name>
<feature type="compositionally biased region" description="Basic and acidic residues" evidence="1">
    <location>
        <begin position="201"/>
        <end position="218"/>
    </location>
</feature>
<evidence type="ECO:0000256" key="1">
    <source>
        <dbReference type="SAM" id="MobiDB-lite"/>
    </source>
</evidence>
<dbReference type="EMBL" id="CP088295">
    <property type="protein sequence ID" value="UUY03955.1"/>
    <property type="molecule type" value="Genomic_DNA"/>
</dbReference>
<feature type="region of interest" description="Disordered" evidence="1">
    <location>
        <begin position="190"/>
        <end position="218"/>
    </location>
</feature>
<dbReference type="RefSeq" id="WP_353864452.1">
    <property type="nucleotide sequence ID" value="NZ_CP088295.1"/>
</dbReference>
<organism evidence="4 5">
    <name type="scientific">Svornostia abyssi</name>
    <dbReference type="NCBI Taxonomy" id="2898438"/>
    <lineage>
        <taxon>Bacteria</taxon>
        <taxon>Bacillati</taxon>
        <taxon>Actinomycetota</taxon>
        <taxon>Thermoleophilia</taxon>
        <taxon>Solirubrobacterales</taxon>
        <taxon>Baekduiaceae</taxon>
        <taxon>Svornostia</taxon>
    </lineage>
</organism>
<dbReference type="Gene3D" id="1.20.1260.10">
    <property type="match status" value="1"/>
</dbReference>
<dbReference type="PANTHER" id="PTHR36933">
    <property type="entry name" value="SLL0788 PROTEIN"/>
    <property type="match status" value="1"/>
</dbReference>
<evidence type="ECO:0000259" key="3">
    <source>
        <dbReference type="Pfam" id="PF03713"/>
    </source>
</evidence>
<evidence type="ECO:0000313" key="4">
    <source>
        <dbReference type="EMBL" id="UUY03955.1"/>
    </source>
</evidence>
<evidence type="ECO:0000256" key="2">
    <source>
        <dbReference type="SAM" id="SignalP"/>
    </source>
</evidence>
<keyword evidence="2" id="KW-0732">Signal</keyword>